<protein>
    <submittedName>
        <fullName evidence="1">Uncharacterized protein</fullName>
    </submittedName>
</protein>
<dbReference type="EMBL" id="KN818383">
    <property type="protein sequence ID" value="KIL57103.1"/>
    <property type="molecule type" value="Genomic_DNA"/>
</dbReference>
<dbReference type="PROSITE" id="PS51257">
    <property type="entry name" value="PROKAR_LIPOPROTEIN"/>
    <property type="match status" value="1"/>
</dbReference>
<gene>
    <name evidence="1" type="ORF">M378DRAFT_421760</name>
</gene>
<evidence type="ECO:0000313" key="1">
    <source>
        <dbReference type="EMBL" id="KIL57103.1"/>
    </source>
</evidence>
<dbReference type="HOGENOM" id="CLU_2157720_0_0_1"/>
<reference evidence="1 2" key="1">
    <citation type="submission" date="2014-04" db="EMBL/GenBank/DDBJ databases">
        <title>Evolutionary Origins and Diversification of the Mycorrhizal Mutualists.</title>
        <authorList>
            <consortium name="DOE Joint Genome Institute"/>
            <consortium name="Mycorrhizal Genomics Consortium"/>
            <person name="Kohler A."/>
            <person name="Kuo A."/>
            <person name="Nagy L.G."/>
            <person name="Floudas D."/>
            <person name="Copeland A."/>
            <person name="Barry K.W."/>
            <person name="Cichocki N."/>
            <person name="Veneault-Fourrey C."/>
            <person name="LaButti K."/>
            <person name="Lindquist E.A."/>
            <person name="Lipzen A."/>
            <person name="Lundell T."/>
            <person name="Morin E."/>
            <person name="Murat C."/>
            <person name="Riley R."/>
            <person name="Ohm R."/>
            <person name="Sun H."/>
            <person name="Tunlid A."/>
            <person name="Henrissat B."/>
            <person name="Grigoriev I.V."/>
            <person name="Hibbett D.S."/>
            <person name="Martin F."/>
        </authorList>
    </citation>
    <scope>NUCLEOTIDE SEQUENCE [LARGE SCALE GENOMIC DNA]</scope>
    <source>
        <strain evidence="1 2">Koide BX008</strain>
    </source>
</reference>
<dbReference type="InParanoid" id="A0A0C2WLP2"/>
<proteinExistence type="predicted"/>
<dbReference type="Proteomes" id="UP000054549">
    <property type="component" value="Unassembled WGS sequence"/>
</dbReference>
<evidence type="ECO:0000313" key="2">
    <source>
        <dbReference type="Proteomes" id="UP000054549"/>
    </source>
</evidence>
<organism evidence="1 2">
    <name type="scientific">Amanita muscaria (strain Koide BX008)</name>
    <dbReference type="NCBI Taxonomy" id="946122"/>
    <lineage>
        <taxon>Eukaryota</taxon>
        <taxon>Fungi</taxon>
        <taxon>Dikarya</taxon>
        <taxon>Basidiomycota</taxon>
        <taxon>Agaricomycotina</taxon>
        <taxon>Agaricomycetes</taxon>
        <taxon>Agaricomycetidae</taxon>
        <taxon>Agaricales</taxon>
        <taxon>Pluteineae</taxon>
        <taxon>Amanitaceae</taxon>
        <taxon>Amanita</taxon>
    </lineage>
</organism>
<keyword evidence="2" id="KW-1185">Reference proteome</keyword>
<accession>A0A0C2WLP2</accession>
<sequence>MTLQRTSSSATRTLSVVVVVMGCLRKCDIVESNIFKCRYSGFKYLPVKFPGIIFLRSRDGCCWKNTGLLSCFKGGVPSGTVKAVVAEMFSSVARMSRIRQCSGLNGLLCFI</sequence>
<name>A0A0C2WLP2_AMAMK</name>
<dbReference type="AlphaFoldDB" id="A0A0C2WLP2"/>